<evidence type="ECO:0000313" key="3">
    <source>
        <dbReference type="RefSeq" id="XP_030637541.1"/>
    </source>
</evidence>
<feature type="chain" id="PRO_5027068472" evidence="1">
    <location>
        <begin position="22"/>
        <end position="204"/>
    </location>
</feature>
<organism evidence="2 3">
    <name type="scientific">Chanos chanos</name>
    <name type="common">Milkfish</name>
    <name type="synonym">Mugil chanos</name>
    <dbReference type="NCBI Taxonomy" id="29144"/>
    <lineage>
        <taxon>Eukaryota</taxon>
        <taxon>Metazoa</taxon>
        <taxon>Chordata</taxon>
        <taxon>Craniata</taxon>
        <taxon>Vertebrata</taxon>
        <taxon>Euteleostomi</taxon>
        <taxon>Actinopterygii</taxon>
        <taxon>Neopterygii</taxon>
        <taxon>Teleostei</taxon>
        <taxon>Ostariophysi</taxon>
        <taxon>Gonorynchiformes</taxon>
        <taxon>Chanidae</taxon>
        <taxon>Chanos</taxon>
    </lineage>
</organism>
<dbReference type="RefSeq" id="XP_030637541.1">
    <property type="nucleotide sequence ID" value="XM_030781681.1"/>
</dbReference>
<proteinExistence type="predicted"/>
<sequence>MTPLFGVCLPWLLMVTAVASAQKNFNQRTGLATECLGNVLRVTLDKSLTIGNHLEIDAMNGSQIVPLTPGLAAKCGYSMESDPWGNTKVYASLLNCFADNQEDGVFDLGMQFRMYGDHKSEEDKRVVTKTCRYNQWAPREILCDRNYIEVSIFRLTPDIEKVPGLPEGPDHGGKMEDDQWASAVDEVCRSILWLCLLLCEWDVT</sequence>
<accession>A0A6J2W2G8</accession>
<evidence type="ECO:0000256" key="1">
    <source>
        <dbReference type="SAM" id="SignalP"/>
    </source>
</evidence>
<dbReference type="PANTHER" id="PTHR47130">
    <property type="entry name" value="SI:DKEY-19B23.11-RELATED"/>
    <property type="match status" value="1"/>
</dbReference>
<keyword evidence="2" id="KW-1185">Reference proteome</keyword>
<dbReference type="OrthoDB" id="9944868at2759"/>
<dbReference type="Proteomes" id="UP000504632">
    <property type="component" value="Chromosome 8"/>
</dbReference>
<feature type="signal peptide" evidence="1">
    <location>
        <begin position="1"/>
        <end position="21"/>
    </location>
</feature>
<dbReference type="AlphaFoldDB" id="A0A6J2W2G8"/>
<reference evidence="3" key="1">
    <citation type="submission" date="2025-08" db="UniProtKB">
        <authorList>
            <consortium name="RefSeq"/>
        </authorList>
    </citation>
    <scope>IDENTIFICATION</scope>
</reference>
<evidence type="ECO:0000313" key="2">
    <source>
        <dbReference type="Proteomes" id="UP000504632"/>
    </source>
</evidence>
<gene>
    <name evidence="3" type="primary">LOC115818327</name>
</gene>
<protein>
    <submittedName>
        <fullName evidence="3">Uncharacterized protein LOC115818327</fullName>
    </submittedName>
</protein>
<keyword evidence="1" id="KW-0732">Signal</keyword>
<dbReference type="GeneID" id="115818327"/>
<name>A0A6J2W2G8_CHACN</name>
<dbReference type="PANTHER" id="PTHR47130:SF3">
    <property type="entry name" value="ZONA PELLUCIDA PROTEIN"/>
    <property type="match status" value="1"/>
</dbReference>
<dbReference type="InParanoid" id="A0A6J2W2G8"/>